<proteinExistence type="predicted"/>
<accession>A0A517L0N8</accession>
<gene>
    <name evidence="1" type="ORF">FKW77_000553</name>
</gene>
<organism evidence="1 2">
    <name type="scientific">Venturia effusa</name>
    <dbReference type="NCBI Taxonomy" id="50376"/>
    <lineage>
        <taxon>Eukaryota</taxon>
        <taxon>Fungi</taxon>
        <taxon>Dikarya</taxon>
        <taxon>Ascomycota</taxon>
        <taxon>Pezizomycotina</taxon>
        <taxon>Dothideomycetes</taxon>
        <taxon>Pleosporomycetidae</taxon>
        <taxon>Venturiales</taxon>
        <taxon>Venturiaceae</taxon>
        <taxon>Venturia</taxon>
    </lineage>
</organism>
<sequence>MASLLKATRSAAKATQVIPAIARQTFATSSPGPRWPSSMDDLPTRSRYGAKVVSQTLPMPDQLQSEAGKYDLSVERKHPGCEQMESQQGAGVEGKRQWKLCEA</sequence>
<dbReference type="EMBL" id="CP042187">
    <property type="protein sequence ID" value="QDS69204.1"/>
    <property type="molecule type" value="Genomic_DNA"/>
</dbReference>
<dbReference type="Proteomes" id="UP000316270">
    <property type="component" value="Chromosome 3"/>
</dbReference>
<keyword evidence="2" id="KW-1185">Reference proteome</keyword>
<reference evidence="1 2" key="1">
    <citation type="submission" date="2019-07" db="EMBL/GenBank/DDBJ databases">
        <title>Finished genome of Venturia effusa.</title>
        <authorList>
            <person name="Young C.A."/>
            <person name="Cox M.P."/>
            <person name="Ganley A.R.D."/>
            <person name="David W.J."/>
        </authorList>
    </citation>
    <scope>NUCLEOTIDE SEQUENCE [LARGE SCALE GENOMIC DNA]</scope>
    <source>
        <strain evidence="2">albino</strain>
    </source>
</reference>
<dbReference type="AlphaFoldDB" id="A0A517L0N8"/>
<evidence type="ECO:0000313" key="2">
    <source>
        <dbReference type="Proteomes" id="UP000316270"/>
    </source>
</evidence>
<name>A0A517L0N8_9PEZI</name>
<evidence type="ECO:0000313" key="1">
    <source>
        <dbReference type="EMBL" id="QDS69204.1"/>
    </source>
</evidence>
<dbReference type="OrthoDB" id="3929173at2759"/>
<protein>
    <submittedName>
        <fullName evidence="1">Uncharacterized protein</fullName>
    </submittedName>
</protein>